<dbReference type="RefSeq" id="WP_039713263.1">
    <property type="nucleotide sequence ID" value="NZ_JTJC03000003.1"/>
</dbReference>
<dbReference type="OrthoDB" id="574596at2"/>
<gene>
    <name evidence="1" type="ORF">QH73_0014285</name>
</gene>
<keyword evidence="2" id="KW-1185">Reference proteome</keyword>
<comment type="caution">
    <text evidence="1">The sequence shown here is derived from an EMBL/GenBank/DDBJ whole genome shotgun (WGS) entry which is preliminary data.</text>
</comment>
<dbReference type="Proteomes" id="UP000031532">
    <property type="component" value="Unassembled WGS sequence"/>
</dbReference>
<proteinExistence type="predicted"/>
<dbReference type="AlphaFoldDB" id="A0A9X5I5A8"/>
<name>A0A9X5I5A8_9CYAN</name>
<accession>A0A9X5I5A8</accession>
<reference evidence="1 2" key="1">
    <citation type="journal article" date="2015" name="Genome Announc.">
        <title>Draft Genome Sequence of the Terrestrial Cyanobacterium Scytonema millei VB511283, Isolated from Eastern India.</title>
        <authorList>
            <person name="Sen D."/>
            <person name="Chandrababunaidu M.M."/>
            <person name="Singh D."/>
            <person name="Sanghi N."/>
            <person name="Ghorai A."/>
            <person name="Mishra G.P."/>
            <person name="Madduluri M."/>
            <person name="Adhikary S.P."/>
            <person name="Tripathy S."/>
        </authorList>
    </citation>
    <scope>NUCLEOTIDE SEQUENCE [LARGE SCALE GENOMIC DNA]</scope>
    <source>
        <strain evidence="1 2">VB511283</strain>
    </source>
</reference>
<dbReference type="EMBL" id="JTJC03000003">
    <property type="protein sequence ID" value="NHC35806.1"/>
    <property type="molecule type" value="Genomic_DNA"/>
</dbReference>
<protein>
    <submittedName>
        <fullName evidence="1">Uncharacterized protein</fullName>
    </submittedName>
</protein>
<sequence>MNLTGLKWTKNVKTQDGRYWAYKDKSEYIEPAENIFGLNWKFNQYENACKPQKDDFIILRQHARITHVVRVLDNELYKDLTATEFSLYRMVKTVWIANDWHNPPTYEQVFDQKIFFPRDGRVINLESMNVFQENWNSKSGLLGFQKHVQQFLQIN</sequence>
<organism evidence="1 2">
    <name type="scientific">Scytonema millei VB511283</name>
    <dbReference type="NCBI Taxonomy" id="1245923"/>
    <lineage>
        <taxon>Bacteria</taxon>
        <taxon>Bacillati</taxon>
        <taxon>Cyanobacteriota</taxon>
        <taxon>Cyanophyceae</taxon>
        <taxon>Nostocales</taxon>
        <taxon>Scytonemataceae</taxon>
        <taxon>Scytonema</taxon>
    </lineage>
</organism>
<evidence type="ECO:0000313" key="1">
    <source>
        <dbReference type="EMBL" id="NHC35806.1"/>
    </source>
</evidence>
<evidence type="ECO:0000313" key="2">
    <source>
        <dbReference type="Proteomes" id="UP000031532"/>
    </source>
</evidence>